<reference evidence="9 10" key="2">
    <citation type="submission" date="2024-02" db="EMBL/GenBank/DDBJ databases">
        <title>The Genome Sequence of Enterococcus sp. DIV0159.</title>
        <authorList>
            <person name="Earl A."/>
            <person name="Manson A."/>
            <person name="Gilmore M."/>
            <person name="Sanders J."/>
            <person name="Shea T."/>
            <person name="Howe W."/>
            <person name="Livny J."/>
            <person name="Cuomo C."/>
            <person name="Neafsey D."/>
            <person name="Birren B."/>
        </authorList>
    </citation>
    <scope>NUCLEOTIDE SEQUENCE [LARGE SCALE GENOMIC DNA]</scope>
    <source>
        <strain evidence="9 10">665A</strain>
    </source>
</reference>
<dbReference type="RefSeq" id="WP_207701597.1">
    <property type="nucleotide sequence ID" value="NZ_JAFREL020000001.1"/>
</dbReference>
<reference evidence="9 10" key="1">
    <citation type="submission" date="2021-03" db="EMBL/GenBank/DDBJ databases">
        <authorList>
            <person name="Gilmore M.S."/>
            <person name="Schwartzman J."/>
            <person name="Van Tyne D."/>
            <person name="Martin M."/>
            <person name="Earl A.M."/>
            <person name="Manson A.L."/>
            <person name="Straub T."/>
            <person name="Salamzade R."/>
            <person name="Saavedra J."/>
            <person name="Lebreton F."/>
            <person name="Prichula J."/>
            <person name="Schaufler K."/>
            <person name="Gaca A."/>
            <person name="Sgardioli B."/>
            <person name="Wagenaar J."/>
            <person name="Strong T."/>
        </authorList>
    </citation>
    <scope>NUCLEOTIDE SEQUENCE [LARGE SCALE GENOMIC DNA]</scope>
    <source>
        <strain evidence="9 10">665A</strain>
    </source>
</reference>
<evidence type="ECO:0000313" key="10">
    <source>
        <dbReference type="Proteomes" id="UP000664357"/>
    </source>
</evidence>
<organism evidence="9 10">
    <name type="scientific">Candidatus Enterococcus ferrettii</name>
    <dbReference type="NCBI Taxonomy" id="2815324"/>
    <lineage>
        <taxon>Bacteria</taxon>
        <taxon>Bacillati</taxon>
        <taxon>Bacillota</taxon>
        <taxon>Bacilli</taxon>
        <taxon>Lactobacillales</taxon>
        <taxon>Enterococcaceae</taxon>
        <taxon>Enterococcus</taxon>
    </lineage>
</organism>
<gene>
    <name evidence="9" type="ORF">JZO67_000587</name>
</gene>
<evidence type="ECO:0000256" key="2">
    <source>
        <dbReference type="ARBA" id="ARBA00022448"/>
    </source>
</evidence>
<dbReference type="Gene3D" id="3.40.35.10">
    <property type="entry name" value="Phosphotransferase system, sorbose subfamily IIB component"/>
    <property type="match status" value="1"/>
</dbReference>
<dbReference type="InterPro" id="IPR036667">
    <property type="entry name" value="PTS_IIB_sorbose-sp_sf"/>
</dbReference>
<evidence type="ECO:0000256" key="3">
    <source>
        <dbReference type="ARBA" id="ARBA00022490"/>
    </source>
</evidence>
<dbReference type="PROSITE" id="PS51101">
    <property type="entry name" value="PTS_EIIB_TYPE_4"/>
    <property type="match status" value="1"/>
</dbReference>
<keyword evidence="5" id="KW-0808">Transferase</keyword>
<sequence>MKNIVFTRIDDRLIHGQVMTAWLGYHSANEIIIVDEDLAQDDFTSMIMMSLVPEGITLKILGSEAAASYLQEAEGNEKIIILVKTPQVIQQLIDRSVRIDHLNVGGMGMKTGRSKLFKNITASEEEKAAFKQLIEAHGLDVFVQVVPQDKKEELKKYL</sequence>
<evidence type="ECO:0000259" key="8">
    <source>
        <dbReference type="PROSITE" id="PS51101"/>
    </source>
</evidence>
<keyword evidence="7" id="KW-0418">Kinase</keyword>
<evidence type="ECO:0000313" key="9">
    <source>
        <dbReference type="EMBL" id="MEO1768648.1"/>
    </source>
</evidence>
<evidence type="ECO:0000256" key="5">
    <source>
        <dbReference type="ARBA" id="ARBA00022679"/>
    </source>
</evidence>
<accession>A0ABV0EM55</accession>
<feature type="domain" description="PTS EIIB type-4" evidence="8">
    <location>
        <begin position="1"/>
        <end position="158"/>
    </location>
</feature>
<dbReference type="Proteomes" id="UP000664357">
    <property type="component" value="Unassembled WGS sequence"/>
</dbReference>
<dbReference type="EMBL" id="JAFREL020000001">
    <property type="protein sequence ID" value="MEO1768648.1"/>
    <property type="molecule type" value="Genomic_DNA"/>
</dbReference>
<evidence type="ECO:0000256" key="4">
    <source>
        <dbReference type="ARBA" id="ARBA00022597"/>
    </source>
</evidence>
<keyword evidence="10" id="KW-1185">Reference proteome</keyword>
<comment type="caution">
    <text evidence="9">The sequence shown here is derived from an EMBL/GenBank/DDBJ whole genome shotgun (WGS) entry which is preliminary data.</text>
</comment>
<dbReference type="InterPro" id="IPR004720">
    <property type="entry name" value="PTS_IIB_sorbose-sp"/>
</dbReference>
<evidence type="ECO:0000256" key="7">
    <source>
        <dbReference type="ARBA" id="ARBA00022777"/>
    </source>
</evidence>
<dbReference type="Pfam" id="PF03830">
    <property type="entry name" value="PTSIIB_sorb"/>
    <property type="match status" value="1"/>
</dbReference>
<keyword evidence="6" id="KW-0598">Phosphotransferase system</keyword>
<keyword evidence="4" id="KW-0762">Sugar transport</keyword>
<name>A0ABV0EM55_9ENTE</name>
<keyword evidence="3" id="KW-0963">Cytoplasm</keyword>
<keyword evidence="2" id="KW-0813">Transport</keyword>
<comment type="subcellular location">
    <subcellularLocation>
        <location evidence="1">Cytoplasm</location>
    </subcellularLocation>
</comment>
<protein>
    <submittedName>
        <fullName evidence="9">PTS system, mannose-specific IIB component</fullName>
    </submittedName>
</protein>
<dbReference type="SUPFAM" id="SSF52728">
    <property type="entry name" value="PTS IIb component"/>
    <property type="match status" value="1"/>
</dbReference>
<evidence type="ECO:0000256" key="1">
    <source>
        <dbReference type="ARBA" id="ARBA00004496"/>
    </source>
</evidence>
<proteinExistence type="predicted"/>
<evidence type="ECO:0000256" key="6">
    <source>
        <dbReference type="ARBA" id="ARBA00022683"/>
    </source>
</evidence>